<dbReference type="OrthoDB" id="9397006at2759"/>
<sequence>MDDTDSAERWDALASKDANSRELAMETIRQEVMRCVENIGPIQGVSSSPPAKATVSQIELNAVLARLLMLSKRCPYADVREKCVWVLQSVQFTSCRHDGAGMGFLAYGSVARSVFEAYFGCWEKGENNPPHLPTVAQVEKHWNPSTGASPLI</sequence>
<reference evidence="1" key="1">
    <citation type="journal article" date="2023" name="Science">
        <title>Genome structures resolve the early diversification of teleost fishes.</title>
        <authorList>
            <person name="Parey E."/>
            <person name="Louis A."/>
            <person name="Montfort J."/>
            <person name="Bouchez O."/>
            <person name="Roques C."/>
            <person name="Iampietro C."/>
            <person name="Lluch J."/>
            <person name="Castinel A."/>
            <person name="Donnadieu C."/>
            <person name="Desvignes T."/>
            <person name="Floi Bucao C."/>
            <person name="Jouanno E."/>
            <person name="Wen M."/>
            <person name="Mejri S."/>
            <person name="Dirks R."/>
            <person name="Jansen H."/>
            <person name="Henkel C."/>
            <person name="Chen W.J."/>
            <person name="Zahm M."/>
            <person name="Cabau C."/>
            <person name="Klopp C."/>
            <person name="Thompson A.W."/>
            <person name="Robinson-Rechavi M."/>
            <person name="Braasch I."/>
            <person name="Lecointre G."/>
            <person name="Bobe J."/>
            <person name="Postlethwait J.H."/>
            <person name="Berthelot C."/>
            <person name="Roest Crollius H."/>
            <person name="Guiguen Y."/>
        </authorList>
    </citation>
    <scope>NUCLEOTIDE SEQUENCE</scope>
    <source>
        <strain evidence="1">WJC10195</strain>
    </source>
</reference>
<keyword evidence="2" id="KW-1185">Reference proteome</keyword>
<accession>A0A9Q1IWM4</accession>
<gene>
    <name evidence="1" type="ORF">SKAU_G00184670</name>
</gene>
<evidence type="ECO:0000313" key="2">
    <source>
        <dbReference type="Proteomes" id="UP001152622"/>
    </source>
</evidence>
<protein>
    <submittedName>
        <fullName evidence="1">Uncharacterized protein</fullName>
    </submittedName>
</protein>
<dbReference type="EMBL" id="JAINUF010000006">
    <property type="protein sequence ID" value="KAJ8355673.1"/>
    <property type="molecule type" value="Genomic_DNA"/>
</dbReference>
<comment type="caution">
    <text evidence="1">The sequence shown here is derived from an EMBL/GenBank/DDBJ whole genome shotgun (WGS) entry which is preliminary data.</text>
</comment>
<dbReference type="Proteomes" id="UP001152622">
    <property type="component" value="Chromosome 6"/>
</dbReference>
<name>A0A9Q1IWM4_SYNKA</name>
<organism evidence="1 2">
    <name type="scientific">Synaphobranchus kaupii</name>
    <name type="common">Kaup's arrowtooth eel</name>
    <dbReference type="NCBI Taxonomy" id="118154"/>
    <lineage>
        <taxon>Eukaryota</taxon>
        <taxon>Metazoa</taxon>
        <taxon>Chordata</taxon>
        <taxon>Craniata</taxon>
        <taxon>Vertebrata</taxon>
        <taxon>Euteleostomi</taxon>
        <taxon>Actinopterygii</taxon>
        <taxon>Neopterygii</taxon>
        <taxon>Teleostei</taxon>
        <taxon>Anguilliformes</taxon>
        <taxon>Synaphobranchidae</taxon>
        <taxon>Synaphobranchus</taxon>
    </lineage>
</organism>
<evidence type="ECO:0000313" key="1">
    <source>
        <dbReference type="EMBL" id="KAJ8355673.1"/>
    </source>
</evidence>
<dbReference type="AlphaFoldDB" id="A0A9Q1IWM4"/>
<proteinExistence type="predicted"/>